<dbReference type="Pfam" id="PF09523">
    <property type="entry name" value="DUF2390"/>
    <property type="match status" value="1"/>
</dbReference>
<accession>A0A248UN02</accession>
<name>A0A248UN02_9HYPH</name>
<evidence type="ECO:0000313" key="1">
    <source>
        <dbReference type="EMBL" id="ASV88213.1"/>
    </source>
</evidence>
<geneLocation type="plasmid" evidence="1 2">
    <name>unnamed1</name>
</geneLocation>
<dbReference type="NCBIfam" id="TIGR02444">
    <property type="entry name" value="TIGR02444 family protein"/>
    <property type="match status" value="1"/>
</dbReference>
<reference evidence="1 2" key="1">
    <citation type="submission" date="2017-07" db="EMBL/GenBank/DDBJ databases">
        <title>Phylogenetic study on the rhizospheric bacterium Ochrobactrum sp. A44.</title>
        <authorList>
            <person name="Krzyzanowska D.M."/>
            <person name="Ossowicki A."/>
            <person name="Rajewska M."/>
            <person name="Maciag T."/>
            <person name="Kaczynski Z."/>
            <person name="Czerwicka M."/>
            <person name="Jafra S."/>
        </authorList>
    </citation>
    <scope>NUCLEOTIDE SEQUENCE [LARGE SCALE GENOMIC DNA]</scope>
    <source>
        <strain evidence="1 2">A44</strain>
        <plasmid evidence="1 2">unnamed1</plasmid>
    </source>
</reference>
<organism evidence="1 2">
    <name type="scientific">Ochrobactrum quorumnocens</name>
    <dbReference type="NCBI Taxonomy" id="271865"/>
    <lineage>
        <taxon>Bacteria</taxon>
        <taxon>Pseudomonadati</taxon>
        <taxon>Pseudomonadota</taxon>
        <taxon>Alphaproteobacteria</taxon>
        <taxon>Hyphomicrobiales</taxon>
        <taxon>Brucellaceae</taxon>
        <taxon>Brucella/Ochrobactrum group</taxon>
        <taxon>Ochrobactrum</taxon>
    </lineage>
</organism>
<keyword evidence="1" id="KW-0614">Plasmid</keyword>
<dbReference type="AlphaFoldDB" id="A0A248UN02"/>
<gene>
    <name evidence="1" type="ORF">CES85_3657</name>
</gene>
<sequence length="174" mass="19506">MLKLYAEPGIPHALLGLQDDHAIDVPFFLAVLHAVTTNHHVTAKAVSALYAEVQEWREKIVIPLRAVRKALKVHSWITRFESTSAFRETIKSVELNAEKIEVVVLERLIPTYFAVEPIDEKPDIFAVSLVLLKVFGFSALAHLPAEAEFIARTIARDHRTDMCNSSSGLDPNRL</sequence>
<protein>
    <submittedName>
        <fullName evidence="1">Uncharacterized protein</fullName>
    </submittedName>
</protein>
<dbReference type="InterPro" id="IPR012659">
    <property type="entry name" value="CHP02444"/>
</dbReference>
<dbReference type="EMBL" id="CP022605">
    <property type="protein sequence ID" value="ASV88213.1"/>
    <property type="molecule type" value="Genomic_DNA"/>
</dbReference>
<dbReference type="Proteomes" id="UP000215256">
    <property type="component" value="Plasmid unnamed1"/>
</dbReference>
<proteinExistence type="predicted"/>
<dbReference type="KEGG" id="och:CES85_3657"/>
<evidence type="ECO:0000313" key="2">
    <source>
        <dbReference type="Proteomes" id="UP000215256"/>
    </source>
</evidence>